<dbReference type="InterPro" id="IPR024534">
    <property type="entry name" value="JetD_C"/>
</dbReference>
<dbReference type="Pfam" id="PF09983">
    <property type="entry name" value="JetD_C"/>
    <property type="match status" value="1"/>
</dbReference>
<accession>A0ABQ0B4T6</accession>
<reference evidence="2 3" key="1">
    <citation type="submission" date="2024-04" db="EMBL/GenBank/DDBJ databases">
        <title>Defined microbial consortia suppress multidrug-resistant proinflammatory Enterobacteriaceae via ecological control.</title>
        <authorList>
            <person name="Furuichi M."/>
            <person name="Kawaguchi T."/>
            <person name="Pust M."/>
            <person name="Yasuma K."/>
            <person name="Plichta D."/>
            <person name="Hasegawa N."/>
            <person name="Ohya T."/>
            <person name="Bhattarai S."/>
            <person name="Sasajima S."/>
            <person name="Aoto Y."/>
            <person name="Tuganbaev T."/>
            <person name="Yaginuma M."/>
            <person name="Ueda M."/>
            <person name="Okahashi N."/>
            <person name="Amafuji K."/>
            <person name="Kiridooshi Y."/>
            <person name="Sugita K."/>
            <person name="Strazar M."/>
            <person name="Skelly A."/>
            <person name="Suda W."/>
            <person name="Hattori M."/>
            <person name="Nakamoto N."/>
            <person name="Caballero S."/>
            <person name="Norman J."/>
            <person name="Olle B."/>
            <person name="Tanoue T."/>
            <person name="Arita M."/>
            <person name="Bucci V."/>
            <person name="Atarashi K."/>
            <person name="Xavier R."/>
            <person name="Honda K."/>
        </authorList>
    </citation>
    <scope>NUCLEOTIDE SEQUENCE [LARGE SCALE GENOMIC DNA]</scope>
    <source>
        <strain evidence="3">k04-0078-D8-1</strain>
    </source>
</reference>
<evidence type="ECO:0000313" key="2">
    <source>
        <dbReference type="EMBL" id="GAA6406418.1"/>
    </source>
</evidence>
<dbReference type="EMBL" id="BAABYW010000001">
    <property type="protein sequence ID" value="GAA6406418.1"/>
    <property type="molecule type" value="Genomic_DNA"/>
</dbReference>
<evidence type="ECO:0000259" key="1">
    <source>
        <dbReference type="Pfam" id="PF09983"/>
    </source>
</evidence>
<gene>
    <name evidence="2" type="ORF">K040078D81_05350</name>
</gene>
<comment type="caution">
    <text evidence="2">The sequence shown here is derived from an EMBL/GenBank/DDBJ whole genome shotgun (WGS) entry which is preliminary data.</text>
</comment>
<organism evidence="2 3">
    <name type="scientific">Blautia hominis</name>
    <dbReference type="NCBI Taxonomy" id="2025493"/>
    <lineage>
        <taxon>Bacteria</taxon>
        <taxon>Bacillati</taxon>
        <taxon>Bacillota</taxon>
        <taxon>Clostridia</taxon>
        <taxon>Lachnospirales</taxon>
        <taxon>Lachnospiraceae</taxon>
        <taxon>Blautia</taxon>
    </lineage>
</organism>
<proteinExistence type="predicted"/>
<sequence length="408" mass="47469">MALYEKRILHALLDSYENSLLSRKENKVAVHICFPVTKKTMPEYFDESSLAYEDIHACVREMECKGFVTVQWKKGKEDHILQKILLREENADIIYRYAGRIPKIKLENNTIKLLTELEEKYKTPTATAFLQYLTARISGGQSVKEYIDLEDKQRIHRLIKAVAAIEANEKTCYIREFSIRLFGDSKEMESLLGVTGKIFRRFGGKEGETDNYSILADYSIYHTPDYVYLKGEGTLYFGENDNTGLELSRLRQGIGVSGEDIGTLRIRSKPTTRKVITIENLTTFFGWAEEDSIIIYLGGYHNTVRRKLLQSIHQHMPTAQYLHFGDIDVGGFEIYEDLCRKTQITFQPYHMGIEELKTYARYAKKLTVNDRKRLDELIEKCTENCEYRDVLDYMKEKGIKLEQECVQR</sequence>
<keyword evidence="3" id="KW-1185">Reference proteome</keyword>
<protein>
    <recommendedName>
        <fullName evidence="1">Wadjet protein JetD C-terminal domain-containing protein</fullName>
    </recommendedName>
</protein>
<dbReference type="SUPFAM" id="SSF56726">
    <property type="entry name" value="DNA topoisomerase IV, alpha subunit"/>
    <property type="match status" value="1"/>
</dbReference>
<dbReference type="InterPro" id="IPR036078">
    <property type="entry name" value="Spo11/TopoVI_A_sf"/>
</dbReference>
<evidence type="ECO:0000313" key="3">
    <source>
        <dbReference type="Proteomes" id="UP001600943"/>
    </source>
</evidence>
<feature type="domain" description="Wadjet protein JetD C-terminal" evidence="1">
    <location>
        <begin position="270"/>
        <end position="406"/>
    </location>
</feature>
<dbReference type="RefSeq" id="WP_390403371.1">
    <property type="nucleotide sequence ID" value="NZ_BAABYW010000001.1"/>
</dbReference>
<dbReference type="Gene3D" id="3.40.1360.10">
    <property type="match status" value="1"/>
</dbReference>
<dbReference type="Proteomes" id="UP001600943">
    <property type="component" value="Unassembled WGS sequence"/>
</dbReference>
<name>A0ABQ0B4T6_9FIRM</name>